<sequence>MVEHLQRICKRSGVRFLPLLLTRDGVPTCSGNGQELVSAKLACFSFLYILSI</sequence>
<accession>A0A8S5U4J7</accession>
<dbReference type="EMBL" id="BK016008">
    <property type="protein sequence ID" value="DAF89370.1"/>
    <property type="molecule type" value="Genomic_DNA"/>
</dbReference>
<evidence type="ECO:0000313" key="1">
    <source>
        <dbReference type="EMBL" id="DAF89370.1"/>
    </source>
</evidence>
<proteinExistence type="predicted"/>
<protein>
    <submittedName>
        <fullName evidence="1">Uncharacterized protein</fullName>
    </submittedName>
</protein>
<name>A0A8S5U4J7_9CAUD</name>
<organism evidence="1">
    <name type="scientific">Siphoviridae sp. ct7BG1</name>
    <dbReference type="NCBI Taxonomy" id="2825349"/>
    <lineage>
        <taxon>Viruses</taxon>
        <taxon>Duplodnaviria</taxon>
        <taxon>Heunggongvirae</taxon>
        <taxon>Uroviricota</taxon>
        <taxon>Caudoviricetes</taxon>
    </lineage>
</organism>
<reference evidence="1" key="1">
    <citation type="journal article" date="2021" name="Proc. Natl. Acad. Sci. U.S.A.">
        <title>A Catalog of Tens of Thousands of Viruses from Human Metagenomes Reveals Hidden Associations with Chronic Diseases.</title>
        <authorList>
            <person name="Tisza M.J."/>
            <person name="Buck C.B."/>
        </authorList>
    </citation>
    <scope>NUCLEOTIDE SEQUENCE</scope>
    <source>
        <strain evidence="1">Ct7BG1</strain>
    </source>
</reference>